<keyword evidence="8 9" id="KW-0472">Membrane</keyword>
<feature type="transmembrane region" description="Helical" evidence="9">
    <location>
        <begin position="22"/>
        <end position="49"/>
    </location>
</feature>
<dbReference type="Gene3D" id="1.10.3720.10">
    <property type="entry name" value="MetI-like"/>
    <property type="match status" value="1"/>
</dbReference>
<keyword evidence="4" id="KW-1003">Cell membrane</keyword>
<dbReference type="Pfam" id="PF00528">
    <property type="entry name" value="BPD_transp_1"/>
    <property type="match status" value="1"/>
</dbReference>
<feature type="transmembrane region" description="Helical" evidence="9">
    <location>
        <begin position="194"/>
        <end position="215"/>
    </location>
</feature>
<comment type="caution">
    <text evidence="11">The sequence shown here is derived from an EMBL/GenBank/DDBJ whole genome shotgun (WGS) entry which is preliminary data.</text>
</comment>
<dbReference type="PROSITE" id="PS50928">
    <property type="entry name" value="ABC_TM1"/>
    <property type="match status" value="1"/>
</dbReference>
<evidence type="ECO:0000259" key="10">
    <source>
        <dbReference type="PROSITE" id="PS50928"/>
    </source>
</evidence>
<proteinExistence type="inferred from homology"/>
<dbReference type="InterPro" id="IPR000515">
    <property type="entry name" value="MetI-like"/>
</dbReference>
<dbReference type="PANTHER" id="PTHR30614:SF21">
    <property type="entry name" value="AMINO ACID ABC TRANSPORTER PERMEASE"/>
    <property type="match status" value="1"/>
</dbReference>
<evidence type="ECO:0000313" key="11">
    <source>
        <dbReference type="EMBL" id="MBC3475804.1"/>
    </source>
</evidence>
<evidence type="ECO:0000256" key="1">
    <source>
        <dbReference type="ARBA" id="ARBA00004429"/>
    </source>
</evidence>
<organism evidence="11 12">
    <name type="scientific">Pseudomonas taiwanensis</name>
    <dbReference type="NCBI Taxonomy" id="470150"/>
    <lineage>
        <taxon>Bacteria</taxon>
        <taxon>Pseudomonadati</taxon>
        <taxon>Pseudomonadota</taxon>
        <taxon>Gammaproteobacteria</taxon>
        <taxon>Pseudomonadales</taxon>
        <taxon>Pseudomonadaceae</taxon>
        <taxon>Pseudomonas</taxon>
    </lineage>
</organism>
<keyword evidence="6" id="KW-0029">Amino-acid transport</keyword>
<feature type="domain" description="ABC transmembrane type-1" evidence="10">
    <location>
        <begin position="25"/>
        <end position="215"/>
    </location>
</feature>
<evidence type="ECO:0000313" key="12">
    <source>
        <dbReference type="Proteomes" id="UP000628086"/>
    </source>
</evidence>
<feature type="transmembrane region" description="Helical" evidence="9">
    <location>
        <begin position="88"/>
        <end position="105"/>
    </location>
</feature>
<evidence type="ECO:0000256" key="5">
    <source>
        <dbReference type="ARBA" id="ARBA00022692"/>
    </source>
</evidence>
<accession>A0ABR6V5M6</accession>
<dbReference type="InterPro" id="IPR035906">
    <property type="entry name" value="MetI-like_sf"/>
</dbReference>
<evidence type="ECO:0000256" key="9">
    <source>
        <dbReference type="RuleBase" id="RU363032"/>
    </source>
</evidence>
<dbReference type="NCBIfam" id="TIGR01726">
    <property type="entry name" value="HEQRo_perm_3TM"/>
    <property type="match status" value="1"/>
</dbReference>
<dbReference type="EMBL" id="JABWRS010000005">
    <property type="protein sequence ID" value="MBC3475804.1"/>
    <property type="molecule type" value="Genomic_DNA"/>
</dbReference>
<gene>
    <name evidence="11" type="ORF">HU747_09340</name>
</gene>
<sequence>MIDIINEYGVMLMVGQFPNGPLGGLALTIVLAVTSLLVSFPLAICIGLARTSKIKAICQVAAAYTYVVRAVPLVLLVFWAYFVVPLVTGYNISGFVTMVVALVLYEGAYLGEVIRAGIDSVNKGQTEAARALGMTYWQCMRKIILPQALFNMIPSILNQFVLITKNTSLAYLIGTQEVTFAAYQINNQLLTKPFQVYILLALCYFVLCFSLSRMAKWLEGYIGRKRSGVGRQSQNNIDTPVHLEASK</sequence>
<feature type="transmembrane region" description="Helical" evidence="9">
    <location>
        <begin position="148"/>
        <end position="174"/>
    </location>
</feature>
<evidence type="ECO:0000256" key="6">
    <source>
        <dbReference type="ARBA" id="ARBA00022970"/>
    </source>
</evidence>
<evidence type="ECO:0000256" key="8">
    <source>
        <dbReference type="ARBA" id="ARBA00023136"/>
    </source>
</evidence>
<dbReference type="InterPro" id="IPR043429">
    <property type="entry name" value="ArtM/GltK/GlnP/TcyL/YhdX-like"/>
</dbReference>
<dbReference type="RefSeq" id="WP_186598567.1">
    <property type="nucleotide sequence ID" value="NZ_JABWRS010000005.1"/>
</dbReference>
<comment type="subcellular location">
    <subcellularLocation>
        <location evidence="1">Cell inner membrane</location>
        <topology evidence="1">Multi-pass membrane protein</topology>
    </subcellularLocation>
    <subcellularLocation>
        <location evidence="9">Cell membrane</location>
        <topology evidence="9">Multi-pass membrane protein</topology>
    </subcellularLocation>
</comment>
<comment type="similarity">
    <text evidence="2">Belongs to the binding-protein-dependent transport system permease family. HisMQ subfamily.</text>
</comment>
<dbReference type="PANTHER" id="PTHR30614">
    <property type="entry name" value="MEMBRANE COMPONENT OF AMINO ACID ABC TRANSPORTER"/>
    <property type="match status" value="1"/>
</dbReference>
<keyword evidence="7 9" id="KW-1133">Transmembrane helix</keyword>
<evidence type="ECO:0000256" key="2">
    <source>
        <dbReference type="ARBA" id="ARBA00010072"/>
    </source>
</evidence>
<keyword evidence="3 9" id="KW-0813">Transport</keyword>
<name>A0ABR6V5M6_9PSED</name>
<dbReference type="SUPFAM" id="SSF161098">
    <property type="entry name" value="MetI-like"/>
    <property type="match status" value="1"/>
</dbReference>
<feature type="transmembrane region" description="Helical" evidence="9">
    <location>
        <begin position="61"/>
        <end position="82"/>
    </location>
</feature>
<dbReference type="Proteomes" id="UP000628086">
    <property type="component" value="Unassembled WGS sequence"/>
</dbReference>
<evidence type="ECO:0000256" key="3">
    <source>
        <dbReference type="ARBA" id="ARBA00022448"/>
    </source>
</evidence>
<protein>
    <submittedName>
        <fullName evidence="11">Amino acid ABC transporter permease</fullName>
    </submittedName>
</protein>
<keyword evidence="5 9" id="KW-0812">Transmembrane</keyword>
<dbReference type="InterPro" id="IPR010065">
    <property type="entry name" value="AA_ABC_transptr_permease_3TM"/>
</dbReference>
<keyword evidence="12" id="KW-1185">Reference proteome</keyword>
<reference evidence="11 12" key="1">
    <citation type="journal article" date="2020" name="Microorganisms">
        <title>Reliable Identification of Environmental Pseudomonas Isolates Using the rpoD Gene.</title>
        <authorList>
            <consortium name="The Broad Institute Genome Sequencing Platform"/>
            <person name="Girard L."/>
            <person name="Lood C."/>
            <person name="Rokni-Zadeh H."/>
            <person name="van Noort V."/>
            <person name="Lavigne R."/>
            <person name="De Mot R."/>
        </authorList>
    </citation>
    <scope>NUCLEOTIDE SEQUENCE [LARGE SCALE GENOMIC DNA]</scope>
    <source>
        <strain evidence="11 12">RW7P2</strain>
    </source>
</reference>
<evidence type="ECO:0000256" key="4">
    <source>
        <dbReference type="ARBA" id="ARBA00022475"/>
    </source>
</evidence>
<evidence type="ECO:0000256" key="7">
    <source>
        <dbReference type="ARBA" id="ARBA00022989"/>
    </source>
</evidence>
<dbReference type="CDD" id="cd06261">
    <property type="entry name" value="TM_PBP2"/>
    <property type="match status" value="1"/>
</dbReference>